<reference evidence="3 4" key="1">
    <citation type="submission" date="2021-06" db="EMBL/GenBank/DDBJ databases">
        <title>A haploid diamondback moth (Plutella xylostella L.) genome assembly resolves 31 chromosomes and identifies a diamide resistance mutation.</title>
        <authorList>
            <person name="Ward C.M."/>
            <person name="Perry K.D."/>
            <person name="Baker G."/>
            <person name="Powis K."/>
            <person name="Heckel D.G."/>
            <person name="Baxter S.W."/>
        </authorList>
    </citation>
    <scope>NUCLEOTIDE SEQUENCE [LARGE SCALE GENOMIC DNA]</scope>
    <source>
        <strain evidence="3 4">LV</strain>
        <tissue evidence="3">Single pupa</tissue>
    </source>
</reference>
<evidence type="ECO:0008006" key="5">
    <source>
        <dbReference type="Google" id="ProtNLM"/>
    </source>
</evidence>
<evidence type="ECO:0000256" key="2">
    <source>
        <dbReference type="SAM" id="MobiDB-lite"/>
    </source>
</evidence>
<keyword evidence="4" id="KW-1185">Reference proteome</keyword>
<feature type="compositionally biased region" description="Basic and acidic residues" evidence="2">
    <location>
        <begin position="326"/>
        <end position="336"/>
    </location>
</feature>
<dbReference type="EMBL" id="JAHIBW010000015">
    <property type="protein sequence ID" value="KAG7304201.1"/>
    <property type="molecule type" value="Genomic_DNA"/>
</dbReference>
<sequence>MTNPARKQMKIPRLFRKQAARLPEDCEELNEEIQQLEQKLKDKQMELFQVQRESYKSKLKPKTKKTDQFIRPDTIMAQNHIDSLERNLELMEMLTGMVVKSYEANDHCVVGYTMQHHSVHKVEHGLRINMKDGNNSVSKFSLPLGFNFNAVVEEFENILTPECLGSLRKALVAYYDRIEQFEALKKLLSIEAQLFKVMDGTHIEVSFKARTHDEEEPSVAVELLLDYRVYDTRPKVISVKDTGLPEGVADTLRDQCYIFKKKPLDVAFKECFLDGIGPYNFVQQLCRREADQPPRPKRRRPQRYDPNNDDTFVPEDCSEPSEDEDERRLRDVYGRK</sequence>
<feature type="region of interest" description="Disordered" evidence="2">
    <location>
        <begin position="290"/>
        <end position="336"/>
    </location>
</feature>
<name>A0ABQ7QG68_PLUXY</name>
<feature type="coiled-coil region" evidence="1">
    <location>
        <begin position="19"/>
        <end position="53"/>
    </location>
</feature>
<accession>A0ABQ7QG68</accession>
<evidence type="ECO:0000256" key="1">
    <source>
        <dbReference type="SAM" id="Coils"/>
    </source>
</evidence>
<evidence type="ECO:0000313" key="3">
    <source>
        <dbReference type="EMBL" id="KAG7304201.1"/>
    </source>
</evidence>
<evidence type="ECO:0000313" key="4">
    <source>
        <dbReference type="Proteomes" id="UP000823941"/>
    </source>
</evidence>
<organism evidence="3 4">
    <name type="scientific">Plutella xylostella</name>
    <name type="common">Diamondback moth</name>
    <name type="synonym">Plutella maculipennis</name>
    <dbReference type="NCBI Taxonomy" id="51655"/>
    <lineage>
        <taxon>Eukaryota</taxon>
        <taxon>Metazoa</taxon>
        <taxon>Ecdysozoa</taxon>
        <taxon>Arthropoda</taxon>
        <taxon>Hexapoda</taxon>
        <taxon>Insecta</taxon>
        <taxon>Pterygota</taxon>
        <taxon>Neoptera</taxon>
        <taxon>Endopterygota</taxon>
        <taxon>Lepidoptera</taxon>
        <taxon>Glossata</taxon>
        <taxon>Ditrysia</taxon>
        <taxon>Yponomeutoidea</taxon>
        <taxon>Plutellidae</taxon>
        <taxon>Plutella</taxon>
    </lineage>
</organism>
<proteinExistence type="predicted"/>
<comment type="caution">
    <text evidence="3">The sequence shown here is derived from an EMBL/GenBank/DDBJ whole genome shotgun (WGS) entry which is preliminary data.</text>
</comment>
<feature type="compositionally biased region" description="Acidic residues" evidence="2">
    <location>
        <begin position="312"/>
        <end position="325"/>
    </location>
</feature>
<protein>
    <recommendedName>
        <fullName evidence="5">Centromere protein O</fullName>
    </recommendedName>
</protein>
<gene>
    <name evidence="3" type="ORF">JYU34_011139</name>
</gene>
<dbReference type="Proteomes" id="UP000823941">
    <property type="component" value="Chromosome 15"/>
</dbReference>
<keyword evidence="1" id="KW-0175">Coiled coil</keyword>